<keyword evidence="5" id="KW-0378">Hydrolase</keyword>
<dbReference type="PANTHER" id="PTHR38039">
    <property type="entry name" value="TOXIN YOEB"/>
    <property type="match status" value="1"/>
</dbReference>
<dbReference type="Gene3D" id="3.30.2310.20">
    <property type="entry name" value="RelE-like"/>
    <property type="match status" value="1"/>
</dbReference>
<proteinExistence type="inferred from homology"/>
<dbReference type="GO" id="GO:0004519">
    <property type="term" value="F:endonuclease activity"/>
    <property type="evidence" value="ECO:0007669"/>
    <property type="project" value="UniProtKB-KW"/>
</dbReference>
<protein>
    <recommendedName>
        <fullName evidence="7">Endoribonuclease YoeB</fullName>
    </recommendedName>
    <alternativeName>
        <fullName evidence="6">Putative mRNA interferase YoeB</fullName>
    </alternativeName>
</protein>
<evidence type="ECO:0000256" key="6">
    <source>
        <dbReference type="ARBA" id="ARBA00030388"/>
    </source>
</evidence>
<dbReference type="OrthoDB" id="9801102at2"/>
<accession>A0A0V8RZT5</accession>
<dbReference type="InterPro" id="IPR009614">
    <property type="entry name" value="YoeB_toxin"/>
</dbReference>
<evidence type="ECO:0000313" key="8">
    <source>
        <dbReference type="EMBL" id="KSW13466.1"/>
    </source>
</evidence>
<organism evidence="8 9">
    <name type="scientific">Schaalia odontolytica</name>
    <dbReference type="NCBI Taxonomy" id="1660"/>
    <lineage>
        <taxon>Bacteria</taxon>
        <taxon>Bacillati</taxon>
        <taxon>Actinomycetota</taxon>
        <taxon>Actinomycetes</taxon>
        <taxon>Actinomycetales</taxon>
        <taxon>Actinomycetaceae</taxon>
        <taxon>Schaalia</taxon>
    </lineage>
</organism>
<evidence type="ECO:0000313" key="9">
    <source>
        <dbReference type="Proteomes" id="UP000054686"/>
    </source>
</evidence>
<dbReference type="GO" id="GO:0016787">
    <property type="term" value="F:hydrolase activity"/>
    <property type="evidence" value="ECO:0007669"/>
    <property type="project" value="UniProtKB-KW"/>
</dbReference>
<comment type="caution">
    <text evidence="8">The sequence shown here is derived from an EMBL/GenBank/DDBJ whole genome shotgun (WGS) entry which is preliminary data.</text>
</comment>
<evidence type="ECO:0000256" key="2">
    <source>
        <dbReference type="ARBA" id="ARBA00022649"/>
    </source>
</evidence>
<gene>
    <name evidence="8" type="ORF">APY09_03745</name>
</gene>
<evidence type="ECO:0000256" key="7">
    <source>
        <dbReference type="ARBA" id="ARBA00050056"/>
    </source>
</evidence>
<keyword evidence="2" id="KW-1277">Toxin-antitoxin system</keyword>
<dbReference type="AlphaFoldDB" id="A0A0V8RZT5"/>
<evidence type="ECO:0000256" key="5">
    <source>
        <dbReference type="ARBA" id="ARBA00022801"/>
    </source>
</evidence>
<dbReference type="NCBIfam" id="TIGR02116">
    <property type="entry name" value="toxin_Txe_YoeB"/>
    <property type="match status" value="1"/>
</dbReference>
<dbReference type="SUPFAM" id="SSF143011">
    <property type="entry name" value="RelE-like"/>
    <property type="match status" value="1"/>
</dbReference>
<keyword evidence="3" id="KW-0540">Nuclease</keyword>
<evidence type="ECO:0000256" key="1">
    <source>
        <dbReference type="ARBA" id="ARBA00008172"/>
    </source>
</evidence>
<dbReference type="Proteomes" id="UP000054686">
    <property type="component" value="Unassembled WGS sequence"/>
</dbReference>
<dbReference type="Pfam" id="PF06769">
    <property type="entry name" value="YoeB_toxin"/>
    <property type="match status" value="1"/>
</dbReference>
<dbReference type="GO" id="GO:0006401">
    <property type="term" value="P:RNA catabolic process"/>
    <property type="evidence" value="ECO:0007669"/>
    <property type="project" value="InterPro"/>
</dbReference>
<sequence>MHITWDEEAWNDYIWWQFEDRKTLKRINALIKDIQRNGNEGIGKPEPLRYEFSGYWSRRIDSRHRLIYQISDDGKALWIISCRFHYGQ</sequence>
<reference evidence="8 9" key="1">
    <citation type="submission" date="2015-10" db="EMBL/GenBank/DDBJ databases">
        <title>Draft Genome of Actinomyces odontolyticus subsp. actinosynbacter strain XH001.</title>
        <authorList>
            <person name="Mclean J.S."/>
            <person name="He X."/>
        </authorList>
    </citation>
    <scope>NUCLEOTIDE SEQUENCE [LARGE SCALE GENOMIC DNA]</scope>
    <source>
        <strain evidence="8 9">XH001</strain>
    </source>
</reference>
<keyword evidence="4" id="KW-0255">Endonuclease</keyword>
<dbReference type="PANTHER" id="PTHR38039:SF1">
    <property type="entry name" value="TOXIN YOEB"/>
    <property type="match status" value="1"/>
</dbReference>
<dbReference type="EMBL" id="LLVT01000001">
    <property type="protein sequence ID" value="KSW13466.1"/>
    <property type="molecule type" value="Genomic_DNA"/>
</dbReference>
<dbReference type="InterPro" id="IPR035093">
    <property type="entry name" value="RelE/ParE_toxin_dom_sf"/>
</dbReference>
<evidence type="ECO:0000256" key="4">
    <source>
        <dbReference type="ARBA" id="ARBA00022759"/>
    </source>
</evidence>
<name>A0A0V8RZT5_9ACTO</name>
<evidence type="ECO:0000256" key="3">
    <source>
        <dbReference type="ARBA" id="ARBA00022722"/>
    </source>
</evidence>
<comment type="similarity">
    <text evidence="1">Belongs to the YoeB family.</text>
</comment>
<dbReference type="RefSeq" id="WP_060566227.1">
    <property type="nucleotide sequence ID" value="NZ_CP040006.1"/>
</dbReference>